<dbReference type="EMBL" id="CP025791">
    <property type="protein sequence ID" value="AUP79773.1"/>
    <property type="molecule type" value="Genomic_DNA"/>
</dbReference>
<dbReference type="AlphaFoldDB" id="A0A2K9PRS5"/>
<reference evidence="1 2" key="1">
    <citation type="submission" date="2018-01" db="EMBL/GenBank/DDBJ databases">
        <title>Complete genome sequence of Flavivirga eckloniae ECD14 isolated from seaweed Ecklonia cava.</title>
        <authorList>
            <person name="Lee J.H."/>
            <person name="Baik K.S."/>
            <person name="Seong C.N."/>
        </authorList>
    </citation>
    <scope>NUCLEOTIDE SEQUENCE [LARGE SCALE GENOMIC DNA]</scope>
    <source>
        <strain evidence="1 2">ECD14</strain>
    </source>
</reference>
<dbReference type="OrthoDB" id="1187186at2"/>
<name>A0A2K9PRS5_9FLAO</name>
<protein>
    <submittedName>
        <fullName evidence="1">Uncharacterized protein</fullName>
    </submittedName>
</protein>
<dbReference type="Proteomes" id="UP000235826">
    <property type="component" value="Chromosome"/>
</dbReference>
<evidence type="ECO:0000313" key="1">
    <source>
        <dbReference type="EMBL" id="AUP79773.1"/>
    </source>
</evidence>
<evidence type="ECO:0000313" key="2">
    <source>
        <dbReference type="Proteomes" id="UP000235826"/>
    </source>
</evidence>
<organism evidence="1 2">
    <name type="scientific">Flavivirga eckloniae</name>
    <dbReference type="NCBI Taxonomy" id="1803846"/>
    <lineage>
        <taxon>Bacteria</taxon>
        <taxon>Pseudomonadati</taxon>
        <taxon>Bacteroidota</taxon>
        <taxon>Flavobacteriia</taxon>
        <taxon>Flavobacteriales</taxon>
        <taxon>Flavobacteriaceae</taxon>
        <taxon>Flavivirga</taxon>
    </lineage>
</organism>
<gene>
    <name evidence="1" type="ORF">C1H87_14095</name>
</gene>
<dbReference type="RefSeq" id="WP_102756426.1">
    <property type="nucleotide sequence ID" value="NZ_CP025791.1"/>
</dbReference>
<keyword evidence="2" id="KW-1185">Reference proteome</keyword>
<sequence length="185" mass="21088">MNEELTSIGGPVCNEKLPASLIFAEGQHLTHQNKEALWDIFEAIGKNWSNTIYDSNNQRSSWYEMLKAKTENAPNYAGEYVNAIYVLNELYSMYGKDEAFKKLFFESGVDNSAPPTTRLAHCKIYVVNEFIRMQITAGGFKSWGTKYGGEQARNYHGFLGGTRYNRIPRVREYDPETTNSKNDDA</sequence>
<proteinExistence type="predicted"/>
<dbReference type="KEGG" id="fek:C1H87_14095"/>
<accession>A0A2K9PRS5</accession>